<dbReference type="InterPro" id="IPR051343">
    <property type="entry name" value="G-type_lectin_kinases/EP1-like"/>
</dbReference>
<dbReference type="PANTHER" id="PTHR47976:SF115">
    <property type="entry name" value="RECEPTOR-LIKE SERINE_THREONINE-PROTEIN KINASE"/>
    <property type="match status" value="1"/>
</dbReference>
<evidence type="ECO:0000259" key="2">
    <source>
        <dbReference type="PROSITE" id="PS50948"/>
    </source>
</evidence>
<keyword evidence="4" id="KW-1185">Reference proteome</keyword>
<dbReference type="PROSITE" id="PS50948">
    <property type="entry name" value="PAN"/>
    <property type="match status" value="1"/>
</dbReference>
<protein>
    <recommendedName>
        <fullName evidence="2">Apple domain-containing protein</fullName>
    </recommendedName>
</protein>
<comment type="caution">
    <text evidence="3">The sequence shown here is derived from an EMBL/GenBank/DDBJ whole genome shotgun (WGS) entry which is preliminary data.</text>
</comment>
<dbReference type="EMBL" id="JAJJMB010005764">
    <property type="protein sequence ID" value="KAI3937506.1"/>
    <property type="molecule type" value="Genomic_DNA"/>
</dbReference>
<name>A0AAD4T4F4_9MAGN</name>
<evidence type="ECO:0000313" key="4">
    <source>
        <dbReference type="Proteomes" id="UP001202328"/>
    </source>
</evidence>
<evidence type="ECO:0000313" key="3">
    <source>
        <dbReference type="EMBL" id="KAI3937506.1"/>
    </source>
</evidence>
<evidence type="ECO:0000256" key="1">
    <source>
        <dbReference type="ARBA" id="ARBA00022729"/>
    </source>
</evidence>
<feature type="domain" description="Apple" evidence="2">
    <location>
        <begin position="218"/>
        <end position="302"/>
    </location>
</feature>
<reference evidence="3" key="1">
    <citation type="submission" date="2022-04" db="EMBL/GenBank/DDBJ databases">
        <title>A functionally conserved STORR gene fusion in Papaver species that diverged 16.8 million years ago.</title>
        <authorList>
            <person name="Catania T."/>
        </authorList>
    </citation>
    <scope>NUCLEOTIDE SEQUENCE</scope>
    <source>
        <strain evidence="3">S-188037</strain>
    </source>
</reference>
<dbReference type="Proteomes" id="UP001202328">
    <property type="component" value="Unassembled WGS sequence"/>
</dbReference>
<proteinExistence type="predicted"/>
<keyword evidence="1" id="KW-0732">Signal</keyword>
<accession>A0AAD4T4F4</accession>
<organism evidence="3 4">
    <name type="scientific">Papaver atlanticum</name>
    <dbReference type="NCBI Taxonomy" id="357466"/>
    <lineage>
        <taxon>Eukaryota</taxon>
        <taxon>Viridiplantae</taxon>
        <taxon>Streptophyta</taxon>
        <taxon>Embryophyta</taxon>
        <taxon>Tracheophyta</taxon>
        <taxon>Spermatophyta</taxon>
        <taxon>Magnoliopsida</taxon>
        <taxon>Ranunculales</taxon>
        <taxon>Papaveraceae</taxon>
        <taxon>Papaveroideae</taxon>
        <taxon>Papaver</taxon>
    </lineage>
</organism>
<gene>
    <name evidence="3" type="ORF">MKW98_007603</name>
</gene>
<dbReference type="InterPro" id="IPR003609">
    <property type="entry name" value="Pan_app"/>
</dbReference>
<sequence length="303" mass="33572">MVDIKLLPNGNLVLLDRNGGFVWQSFHYPTNTLLVGQGLDPGSSTTNKIVNGDYSMVLQDRTLGLFFNPRPKSASASSKPFNYYNVTQMAKLGINITFNTSKYFYGDGSFDVLSIVMTSDSLFELAYPKYNSTLSMLRLGSNSNLYIYTYNEVPANGLNAWEETYATFSREGRTSECLLPAKCGSFGLCEDNQCVACPTPKGLMGWDKKCKLPKLPSCNTSASNVGYYRVRDVEDYRPLGYSDGEGPMTVNECMKKCSDDCKCVGFFYRINGSMCSLASQINTLAKLDAALNNLIDAYIKYAK</sequence>
<dbReference type="InterPro" id="IPR036426">
    <property type="entry name" value="Bulb-type_lectin_dom_sf"/>
</dbReference>
<dbReference type="AlphaFoldDB" id="A0AAD4T4F4"/>
<dbReference type="PANTHER" id="PTHR47976">
    <property type="entry name" value="G-TYPE LECTIN S-RECEPTOR-LIKE SERINE/THREONINE-PROTEIN KINASE SD2-5"/>
    <property type="match status" value="1"/>
</dbReference>
<dbReference type="SUPFAM" id="SSF51110">
    <property type="entry name" value="alpha-D-mannose-specific plant lectins"/>
    <property type="match status" value="1"/>
</dbReference>